<dbReference type="STRING" id="29139.ENSVURP00010016928"/>
<organism evidence="5 6">
    <name type="scientific">Vombatus ursinus</name>
    <name type="common">Common wombat</name>
    <dbReference type="NCBI Taxonomy" id="29139"/>
    <lineage>
        <taxon>Eukaryota</taxon>
        <taxon>Metazoa</taxon>
        <taxon>Chordata</taxon>
        <taxon>Craniata</taxon>
        <taxon>Vertebrata</taxon>
        <taxon>Euteleostomi</taxon>
        <taxon>Mammalia</taxon>
        <taxon>Metatheria</taxon>
        <taxon>Diprotodontia</taxon>
        <taxon>Vombatidae</taxon>
        <taxon>Vombatus</taxon>
    </lineage>
</organism>
<dbReference type="AlphaFoldDB" id="A0A4X2KZ13"/>
<name>A0A4X2KZ13_VOMUR</name>
<gene>
    <name evidence="5" type="primary">CUNH9orf78</name>
</gene>
<comment type="subcellular location">
    <subcellularLocation>
        <location evidence="1">Nucleus</location>
    </subcellularLocation>
</comment>
<dbReference type="Ensembl" id="ENSVURT00010019243.1">
    <property type="protein sequence ID" value="ENSVURP00010016928.1"/>
    <property type="gene ID" value="ENSVURG00010012950.1"/>
</dbReference>
<dbReference type="OMA" id="ECIRTWQ"/>
<comment type="similarity">
    <text evidence="2">Belongs to the TLS1 family.</text>
</comment>
<reference evidence="5" key="2">
    <citation type="submission" date="2025-08" db="UniProtKB">
        <authorList>
            <consortium name="Ensembl"/>
        </authorList>
    </citation>
    <scope>IDENTIFICATION</scope>
</reference>
<reference evidence="6" key="1">
    <citation type="submission" date="2018-12" db="EMBL/GenBank/DDBJ databases">
        <authorList>
            <person name="Yazar S."/>
        </authorList>
    </citation>
    <scope>NUCLEOTIDE SEQUENCE [LARGE SCALE GENOMIC DNA]</scope>
</reference>
<dbReference type="PANTHER" id="PTHR13486:SF2">
    <property type="entry name" value="SPLICING FACTOR C9ORF78"/>
    <property type="match status" value="1"/>
</dbReference>
<dbReference type="InterPro" id="IPR010756">
    <property type="entry name" value="Tls1-like"/>
</dbReference>
<dbReference type="PANTHER" id="PTHR13486">
    <property type="entry name" value="TELOMERE LENGTH AND SILENCING PROTEIN 1 TLS1 FAMILY MEMBER"/>
    <property type="match status" value="1"/>
</dbReference>
<evidence type="ECO:0000313" key="5">
    <source>
        <dbReference type="Ensembl" id="ENSVURP00010016928.1"/>
    </source>
</evidence>
<proteinExistence type="inferred from homology"/>
<dbReference type="GO" id="GO:0005681">
    <property type="term" value="C:spliceosomal complex"/>
    <property type="evidence" value="ECO:0007669"/>
    <property type="project" value="TreeGrafter"/>
</dbReference>
<evidence type="ECO:0000256" key="1">
    <source>
        <dbReference type="ARBA" id="ARBA00004123"/>
    </source>
</evidence>
<keyword evidence="3" id="KW-0539">Nucleus</keyword>
<dbReference type="Pfam" id="PF07052">
    <property type="entry name" value="Hep_59"/>
    <property type="match status" value="1"/>
</dbReference>
<feature type="compositionally biased region" description="Basic and acidic residues" evidence="4">
    <location>
        <begin position="241"/>
        <end position="285"/>
    </location>
</feature>
<reference evidence="5" key="3">
    <citation type="submission" date="2025-09" db="UniProtKB">
        <authorList>
            <consortium name="Ensembl"/>
        </authorList>
    </citation>
    <scope>IDENTIFICATION</scope>
</reference>
<protein>
    <submittedName>
        <fullName evidence="5">Chromosome 9 open reading frame 78</fullName>
    </submittedName>
</protein>
<accession>A0A4X2KZ13</accession>
<sequence length="291" mass="33595">GGSPGAGKTFRKRRADSESESDEQNSEEVRLKLEETKEVQSLRRRPNGVSAVALLVGEKVQEETTLVDDPFKIKTGGMVDMKKLKERNKDRINEEEDLNLGTSFSAETNRRDEDADMMKYIETELKKRKGIVENEEQKVKLKNAEDCLYELPESIRVSSAKKTEEMLSNQMLSGIPEVDLGIDAKIKNIISTEDAKARLLAEQQNKKKDSETSFVPTNMAVNYVQHNRFYHEELNAPVRRHKEEPKTRPLRVGDTEKPEPERSPPNRKRPPNEKATDDYHYEKFKKMNRRY</sequence>
<evidence type="ECO:0000256" key="3">
    <source>
        <dbReference type="ARBA" id="ARBA00023242"/>
    </source>
</evidence>
<dbReference type="GeneTree" id="ENSGT00390000009787"/>
<keyword evidence="6" id="KW-1185">Reference proteome</keyword>
<evidence type="ECO:0000313" key="6">
    <source>
        <dbReference type="Proteomes" id="UP000314987"/>
    </source>
</evidence>
<feature type="region of interest" description="Disordered" evidence="4">
    <location>
        <begin position="1"/>
        <end position="31"/>
    </location>
</feature>
<feature type="region of interest" description="Disordered" evidence="4">
    <location>
        <begin position="234"/>
        <end position="291"/>
    </location>
</feature>
<dbReference type="Proteomes" id="UP000314987">
    <property type="component" value="Unassembled WGS sequence"/>
</dbReference>
<evidence type="ECO:0000256" key="4">
    <source>
        <dbReference type="SAM" id="MobiDB-lite"/>
    </source>
</evidence>
<dbReference type="GO" id="GO:0000398">
    <property type="term" value="P:mRNA splicing, via spliceosome"/>
    <property type="evidence" value="ECO:0007669"/>
    <property type="project" value="TreeGrafter"/>
</dbReference>
<evidence type="ECO:0000256" key="2">
    <source>
        <dbReference type="ARBA" id="ARBA00007643"/>
    </source>
</evidence>